<proteinExistence type="inferred from homology"/>
<dbReference type="PROSITE" id="PS50937">
    <property type="entry name" value="HTH_MERR_2"/>
    <property type="match status" value="1"/>
</dbReference>
<dbReference type="InterPro" id="IPR000551">
    <property type="entry name" value="MerR-type_HTH_dom"/>
</dbReference>
<protein>
    <submittedName>
        <fullName evidence="10">MerR family transcriptional regulator</fullName>
    </submittedName>
</protein>
<evidence type="ECO:0000256" key="3">
    <source>
        <dbReference type="ARBA" id="ARBA00022490"/>
    </source>
</evidence>
<dbReference type="SUPFAM" id="SSF46955">
    <property type="entry name" value="Putative DNA-binding domain"/>
    <property type="match status" value="1"/>
</dbReference>
<dbReference type="GO" id="GO:0003677">
    <property type="term" value="F:DNA binding"/>
    <property type="evidence" value="ECO:0007669"/>
    <property type="project" value="UniProtKB-KW"/>
</dbReference>
<comment type="caution">
    <text evidence="10">The sequence shown here is derived from an EMBL/GenBank/DDBJ whole genome shotgun (WGS) entry which is preliminary data.</text>
</comment>
<dbReference type="GO" id="GO:0005737">
    <property type="term" value="C:cytoplasm"/>
    <property type="evidence" value="ECO:0007669"/>
    <property type="project" value="UniProtKB-SubCell"/>
</dbReference>
<evidence type="ECO:0000313" key="10">
    <source>
        <dbReference type="EMBL" id="TVT19366.1"/>
    </source>
</evidence>
<dbReference type="OrthoDB" id="7849865at2"/>
<evidence type="ECO:0000256" key="1">
    <source>
        <dbReference type="ARBA" id="ARBA00004496"/>
    </source>
</evidence>
<evidence type="ECO:0000256" key="6">
    <source>
        <dbReference type="ARBA" id="ARBA00022705"/>
    </source>
</evidence>
<dbReference type="GO" id="GO:0006355">
    <property type="term" value="P:regulation of DNA-templated transcription"/>
    <property type="evidence" value="ECO:0007669"/>
    <property type="project" value="InterPro"/>
</dbReference>
<dbReference type="InterPro" id="IPR001001">
    <property type="entry name" value="DNA_polIII_beta"/>
</dbReference>
<keyword evidence="5" id="KW-0548">Nucleotidyltransferase</keyword>
<keyword evidence="7" id="KW-0239">DNA-directed DNA polymerase</keyword>
<keyword evidence="4" id="KW-0808">Transferase</keyword>
<dbReference type="Pfam" id="PF13411">
    <property type="entry name" value="MerR_1"/>
    <property type="match status" value="1"/>
</dbReference>
<comment type="similarity">
    <text evidence="2">Belongs to the beta sliding clamp family.</text>
</comment>
<gene>
    <name evidence="10" type="ORF">FNH06_24730</name>
</gene>
<dbReference type="InterPro" id="IPR022637">
    <property type="entry name" value="DNA_polIII_beta_cen"/>
</dbReference>
<dbReference type="PANTHER" id="PTHR30478">
    <property type="entry name" value="DNA POLYMERASE III SUBUNIT BETA"/>
    <property type="match status" value="1"/>
</dbReference>
<dbReference type="GO" id="GO:0008408">
    <property type="term" value="F:3'-5' exonuclease activity"/>
    <property type="evidence" value="ECO:0007669"/>
    <property type="project" value="InterPro"/>
</dbReference>
<feature type="domain" description="HTH merR-type" evidence="9">
    <location>
        <begin position="2"/>
        <end position="72"/>
    </location>
</feature>
<dbReference type="Gene3D" id="1.10.1660.10">
    <property type="match status" value="1"/>
</dbReference>
<evidence type="ECO:0000256" key="5">
    <source>
        <dbReference type="ARBA" id="ARBA00022695"/>
    </source>
</evidence>
<dbReference type="Gene3D" id="3.10.150.10">
    <property type="entry name" value="DNA Polymerase III, subunit A, domain 2"/>
    <property type="match status" value="1"/>
</dbReference>
<evidence type="ECO:0000313" key="11">
    <source>
        <dbReference type="Proteomes" id="UP000318578"/>
    </source>
</evidence>
<dbReference type="GO" id="GO:0009360">
    <property type="term" value="C:DNA polymerase III complex"/>
    <property type="evidence" value="ECO:0007669"/>
    <property type="project" value="InterPro"/>
</dbReference>
<evidence type="ECO:0000256" key="2">
    <source>
        <dbReference type="ARBA" id="ARBA00010752"/>
    </source>
</evidence>
<evidence type="ECO:0000256" key="4">
    <source>
        <dbReference type="ARBA" id="ARBA00022679"/>
    </source>
</evidence>
<name>A0A558A539_9PSEU</name>
<dbReference type="RefSeq" id="WP_144642281.1">
    <property type="nucleotide sequence ID" value="NZ_BNAX01000002.1"/>
</dbReference>
<reference evidence="10 11" key="1">
    <citation type="submission" date="2019-07" db="EMBL/GenBank/DDBJ databases">
        <title>New species of Amycolatopsis and Streptomyces.</title>
        <authorList>
            <person name="Duangmal K."/>
            <person name="Teo W.F.A."/>
            <person name="Lipun K."/>
        </authorList>
    </citation>
    <scope>NUCLEOTIDE SEQUENCE [LARGE SCALE GENOMIC DNA]</scope>
    <source>
        <strain evidence="10 11">JCM 30562</strain>
    </source>
</reference>
<keyword evidence="3" id="KW-0963">Cytoplasm</keyword>
<keyword evidence="8" id="KW-0238">DNA-binding</keyword>
<dbReference type="EMBL" id="VJZA01000048">
    <property type="protein sequence ID" value="TVT19366.1"/>
    <property type="molecule type" value="Genomic_DNA"/>
</dbReference>
<dbReference type="GO" id="GO:0003887">
    <property type="term" value="F:DNA-directed DNA polymerase activity"/>
    <property type="evidence" value="ECO:0007669"/>
    <property type="project" value="UniProtKB-KW"/>
</dbReference>
<evidence type="ECO:0000256" key="8">
    <source>
        <dbReference type="ARBA" id="ARBA00023125"/>
    </source>
</evidence>
<dbReference type="GO" id="GO:0006271">
    <property type="term" value="P:DNA strand elongation involved in DNA replication"/>
    <property type="evidence" value="ECO:0007669"/>
    <property type="project" value="TreeGrafter"/>
</dbReference>
<dbReference type="InterPro" id="IPR009061">
    <property type="entry name" value="DNA-bd_dom_put_sf"/>
</dbReference>
<dbReference type="AlphaFoldDB" id="A0A558A539"/>
<organism evidence="10 11">
    <name type="scientific">Amycolatopsis acidiphila</name>
    <dbReference type="NCBI Taxonomy" id="715473"/>
    <lineage>
        <taxon>Bacteria</taxon>
        <taxon>Bacillati</taxon>
        <taxon>Actinomycetota</taxon>
        <taxon>Actinomycetes</taxon>
        <taxon>Pseudonocardiales</taxon>
        <taxon>Pseudonocardiaceae</taxon>
        <taxon>Amycolatopsis</taxon>
    </lineage>
</organism>
<sequence length="310" mass="33771">MLITIGALARASGVTPGALRFYGDCGLLVPAEVDPVTGYRYYREAQRERAVLIRKLREIDVPLETVTRILAGETDLLDAHVGDLRRRARTAAVAARSIRRLLTPALSARDLAEAIDQVLPAAASTGQIPVLEGVFLELAADAVTLTATDRYRLSTRTLVARQESTGAAAVPRAEIARARTWLRAQDEVSLTLDDHGFLLTGKEDEHRCHIVDDEFPDYRLMLSALTPRRKRVVERRDTLLEAVENAPGERVHIGSLGLTFERATLRAAISTAVGPDLLLEMSTPEEPVLVRSATDGDLTTLAMPVGALPD</sequence>
<keyword evidence="6" id="KW-0235">DNA replication</keyword>
<comment type="subcellular location">
    <subcellularLocation>
        <location evidence="1">Cytoplasm</location>
    </subcellularLocation>
</comment>
<dbReference type="Pfam" id="PF02767">
    <property type="entry name" value="DNA_pol3_beta_2"/>
    <property type="match status" value="1"/>
</dbReference>
<evidence type="ECO:0000259" key="9">
    <source>
        <dbReference type="PROSITE" id="PS50937"/>
    </source>
</evidence>
<keyword evidence="11" id="KW-1185">Reference proteome</keyword>
<accession>A0A558A539</accession>
<evidence type="ECO:0000256" key="7">
    <source>
        <dbReference type="ARBA" id="ARBA00022932"/>
    </source>
</evidence>
<dbReference type="InterPro" id="IPR046938">
    <property type="entry name" value="DNA_clamp_sf"/>
</dbReference>
<dbReference type="SUPFAM" id="SSF55979">
    <property type="entry name" value="DNA clamp"/>
    <property type="match status" value="1"/>
</dbReference>
<dbReference type="SMART" id="SM00422">
    <property type="entry name" value="HTH_MERR"/>
    <property type="match status" value="1"/>
</dbReference>
<dbReference type="Proteomes" id="UP000318578">
    <property type="component" value="Unassembled WGS sequence"/>
</dbReference>
<dbReference type="PANTHER" id="PTHR30478:SF0">
    <property type="entry name" value="BETA SLIDING CLAMP"/>
    <property type="match status" value="1"/>
</dbReference>